<keyword evidence="1" id="KW-0812">Transmembrane</keyword>
<dbReference type="RefSeq" id="WP_073152661.1">
    <property type="nucleotide sequence ID" value="NZ_FQVL01000001.1"/>
</dbReference>
<sequence>MTGLVSGLFYGFAVSVNPGFYQLSDIEYIHAMQAINTAILNPIFFISFIGAVVFLPVAAFMYKKQSKHTFKWLITASILYIVGVFGVTTALNVPLNDQLAGFSIKSSSIHQIGAMRTSYADAWNRWHLVRTVLSIISFVLSIIAMFSLRKVKLIEKIEE</sequence>
<organism evidence="2 3">
    <name type="scientific">Seinonella peptonophila</name>
    <dbReference type="NCBI Taxonomy" id="112248"/>
    <lineage>
        <taxon>Bacteria</taxon>
        <taxon>Bacillati</taxon>
        <taxon>Bacillota</taxon>
        <taxon>Bacilli</taxon>
        <taxon>Bacillales</taxon>
        <taxon>Thermoactinomycetaceae</taxon>
        <taxon>Seinonella</taxon>
    </lineage>
</organism>
<dbReference type="STRING" id="112248.SAMN05444392_101319"/>
<evidence type="ECO:0000313" key="3">
    <source>
        <dbReference type="Proteomes" id="UP000184476"/>
    </source>
</evidence>
<keyword evidence="1" id="KW-0472">Membrane</keyword>
<evidence type="ECO:0000256" key="1">
    <source>
        <dbReference type="SAM" id="Phobius"/>
    </source>
</evidence>
<dbReference type="Proteomes" id="UP000184476">
    <property type="component" value="Unassembled WGS sequence"/>
</dbReference>
<proteinExistence type="predicted"/>
<name>A0A1M4T610_9BACL</name>
<feature type="transmembrane region" description="Helical" evidence="1">
    <location>
        <begin position="72"/>
        <end position="93"/>
    </location>
</feature>
<dbReference type="AlphaFoldDB" id="A0A1M4T610"/>
<dbReference type="OrthoDB" id="428263at2"/>
<dbReference type="EMBL" id="FQVL01000001">
    <property type="protein sequence ID" value="SHE39757.1"/>
    <property type="molecule type" value="Genomic_DNA"/>
</dbReference>
<evidence type="ECO:0000313" key="2">
    <source>
        <dbReference type="EMBL" id="SHE39757.1"/>
    </source>
</evidence>
<dbReference type="Pfam" id="PF08592">
    <property type="entry name" value="Anthrone_oxy"/>
    <property type="match status" value="1"/>
</dbReference>
<accession>A0A1M4T610</accession>
<keyword evidence="1" id="KW-1133">Transmembrane helix</keyword>
<feature type="transmembrane region" description="Helical" evidence="1">
    <location>
        <begin position="42"/>
        <end position="60"/>
    </location>
</feature>
<protein>
    <submittedName>
        <fullName evidence="2">Uncharacterized membrane protein</fullName>
    </submittedName>
</protein>
<reference evidence="2 3" key="1">
    <citation type="submission" date="2016-11" db="EMBL/GenBank/DDBJ databases">
        <authorList>
            <person name="Jaros S."/>
            <person name="Januszkiewicz K."/>
            <person name="Wedrychowicz H."/>
        </authorList>
    </citation>
    <scope>NUCLEOTIDE SEQUENCE [LARGE SCALE GENOMIC DNA]</scope>
    <source>
        <strain evidence="2 3">DSM 44666</strain>
    </source>
</reference>
<feature type="transmembrane region" description="Helical" evidence="1">
    <location>
        <begin position="128"/>
        <end position="148"/>
    </location>
</feature>
<keyword evidence="3" id="KW-1185">Reference proteome</keyword>
<dbReference type="InterPro" id="IPR013901">
    <property type="entry name" value="Anthrone_oxy"/>
</dbReference>
<gene>
    <name evidence="2" type="ORF">SAMN05444392_101319</name>
</gene>